<keyword evidence="3" id="KW-1185">Reference proteome</keyword>
<reference evidence="2 3" key="1">
    <citation type="journal article" date="2024" name="Nat. Commun.">
        <title>Phylogenomics reveals the evolutionary origins of lichenization in chlorophyte algae.</title>
        <authorList>
            <person name="Puginier C."/>
            <person name="Libourel C."/>
            <person name="Otte J."/>
            <person name="Skaloud P."/>
            <person name="Haon M."/>
            <person name="Grisel S."/>
            <person name="Petersen M."/>
            <person name="Berrin J.G."/>
            <person name="Delaux P.M."/>
            <person name="Dal Grande F."/>
            <person name="Keller J."/>
        </authorList>
    </citation>
    <scope>NUCLEOTIDE SEQUENCE [LARGE SCALE GENOMIC DNA]</scope>
    <source>
        <strain evidence="2 3">SAG 2036</strain>
    </source>
</reference>
<comment type="caution">
    <text evidence="2">The sequence shown here is derived from an EMBL/GenBank/DDBJ whole genome shotgun (WGS) entry which is preliminary data.</text>
</comment>
<dbReference type="Proteomes" id="UP001465755">
    <property type="component" value="Unassembled WGS sequence"/>
</dbReference>
<evidence type="ECO:0000313" key="2">
    <source>
        <dbReference type="EMBL" id="KAK9813415.1"/>
    </source>
</evidence>
<name>A0AAW1PU84_9CHLO</name>
<proteinExistence type="predicted"/>
<evidence type="ECO:0000313" key="3">
    <source>
        <dbReference type="Proteomes" id="UP001465755"/>
    </source>
</evidence>
<gene>
    <name evidence="2" type="ORF">WJX73_007179</name>
</gene>
<feature type="region of interest" description="Disordered" evidence="1">
    <location>
        <begin position="1"/>
        <end position="111"/>
    </location>
</feature>
<dbReference type="EMBL" id="JALJOQ010000005">
    <property type="protein sequence ID" value="KAK9813415.1"/>
    <property type="molecule type" value="Genomic_DNA"/>
</dbReference>
<evidence type="ECO:0000256" key="1">
    <source>
        <dbReference type="SAM" id="MobiDB-lite"/>
    </source>
</evidence>
<accession>A0AAW1PU84</accession>
<feature type="compositionally biased region" description="Polar residues" evidence="1">
    <location>
        <begin position="29"/>
        <end position="50"/>
    </location>
</feature>
<dbReference type="AlphaFoldDB" id="A0AAW1PU84"/>
<protein>
    <submittedName>
        <fullName evidence="2">Uncharacterized protein</fullName>
    </submittedName>
</protein>
<organism evidence="2 3">
    <name type="scientific">Symbiochloris irregularis</name>
    <dbReference type="NCBI Taxonomy" id="706552"/>
    <lineage>
        <taxon>Eukaryota</taxon>
        <taxon>Viridiplantae</taxon>
        <taxon>Chlorophyta</taxon>
        <taxon>core chlorophytes</taxon>
        <taxon>Trebouxiophyceae</taxon>
        <taxon>Trebouxiales</taxon>
        <taxon>Trebouxiaceae</taxon>
        <taxon>Symbiochloris</taxon>
    </lineage>
</organism>
<feature type="compositionally biased region" description="Polar residues" evidence="1">
    <location>
        <begin position="75"/>
        <end position="88"/>
    </location>
</feature>
<sequence length="283" mass="31106">MLFRKPAADPSNLPDSSCRTTFPAESCRQPLQTTQASGRDQAPQQALSGTSRKRHRTRRELFQSPERDDADLLQQPRTSAAASPSQGPHSDDETAIIHTGRGPDDGPEASSRRNIQHLGLEDDDAANCVWQNVDQPFDADDTDQQLAQAIALSLKSHAAATGCGKDKEPMVDWDAVTVAAESPVDNSPKLLQFAGSIGDYVWVHERDRPFRFGRVTRAEVSEGQQYYDVQVHGMCGEEIFQGHQLCKHYFQGQSVLKLDSTPPLLCEISASRRRNHGSMSGGP</sequence>